<evidence type="ECO:0000313" key="4">
    <source>
        <dbReference type="Proteomes" id="UP000298596"/>
    </source>
</evidence>
<organism evidence="2 4">
    <name type="scientific">Azospirillum brasilense</name>
    <dbReference type="NCBI Taxonomy" id="192"/>
    <lineage>
        <taxon>Bacteria</taxon>
        <taxon>Pseudomonadati</taxon>
        <taxon>Pseudomonadota</taxon>
        <taxon>Alphaproteobacteria</taxon>
        <taxon>Rhodospirillales</taxon>
        <taxon>Azospirillaceae</taxon>
        <taxon>Azospirillum</taxon>
    </lineage>
</organism>
<dbReference type="AlphaFoldDB" id="A0A4D8QAY8"/>
<proteinExistence type="predicted"/>
<name>A0A4D8QAY8_AZOBR</name>
<feature type="region of interest" description="Disordered" evidence="1">
    <location>
        <begin position="1"/>
        <end position="28"/>
    </location>
</feature>
<geneLocation type="plasmid" evidence="2">
    <name>p1</name>
</geneLocation>
<sequence length="159" mass="17655">MGEAKRRAGKVWSSVRSDEPNGESSHLQTVNEVQITAELLGEVLQMHADMEPEDRPVFEARIIRMFELLDRKGIQEGRALISMAVDFRLTALAKLHQQGVALRGWTMPGDVAGKSFLNMDVLKAVAEEPLIEDSDGQAIFDPDSFQRRVLAYAETSGKS</sequence>
<dbReference type="EMBL" id="CP032331">
    <property type="protein sequence ID" value="QCO03322.1"/>
    <property type="molecule type" value="Genomic_DNA"/>
</dbReference>
<dbReference type="Proteomes" id="UP000298596">
    <property type="component" value="Plasmid p1"/>
</dbReference>
<evidence type="ECO:0000313" key="3">
    <source>
        <dbReference type="EMBL" id="QCO04888.1"/>
    </source>
</evidence>
<keyword evidence="2" id="KW-0614">Plasmid</keyword>
<evidence type="ECO:0000313" key="2">
    <source>
        <dbReference type="EMBL" id="QCO03322.1"/>
    </source>
</evidence>
<dbReference type="EMBL" id="CP032331">
    <property type="protein sequence ID" value="QCO04888.1"/>
    <property type="molecule type" value="Genomic_DNA"/>
</dbReference>
<gene>
    <name evidence="2" type="ORF">D3867_14550</name>
    <name evidence="3" type="ORF">D3867_23825</name>
</gene>
<accession>A0A4D8QAY8</accession>
<reference evidence="2 4" key="1">
    <citation type="submission" date="2018-09" db="EMBL/GenBank/DDBJ databases">
        <title>Whole genome based analysis of evolution and adaptive divergence in Indian and Brazilian strains of Azospirillum brasilense.</title>
        <authorList>
            <person name="Singh C."/>
            <person name="Tripathi A.K."/>
        </authorList>
    </citation>
    <scope>NUCLEOTIDE SEQUENCE [LARGE SCALE GENOMIC DNA]</scope>
    <source>
        <strain evidence="2 4">MTCC4036</strain>
        <plasmid evidence="2 4">p1</plasmid>
    </source>
</reference>
<protein>
    <submittedName>
        <fullName evidence="2">Uncharacterized protein</fullName>
    </submittedName>
</protein>
<evidence type="ECO:0000256" key="1">
    <source>
        <dbReference type="SAM" id="MobiDB-lite"/>
    </source>
</evidence>